<name>A0A2P6RP09_ROSCH</name>
<sequence>MYSYLLMFYNLLRPCILEYCLISDLHIAFFLASIKLLRIHESDSIISSPKDPGDKIQCINVISSLLNIAKSNPVSP</sequence>
<dbReference type="Gramene" id="PRQ48147">
    <property type="protein sequence ID" value="PRQ48147"/>
    <property type="gene ID" value="RchiOBHm_Chr2g0107451"/>
</dbReference>
<dbReference type="AlphaFoldDB" id="A0A2P6RP09"/>
<dbReference type="EMBL" id="PDCK01000040">
    <property type="protein sequence ID" value="PRQ48147.1"/>
    <property type="molecule type" value="Genomic_DNA"/>
</dbReference>
<accession>A0A2P6RP09</accession>
<gene>
    <name evidence="1" type="ORF">RchiOBHm_Chr2g0107451</name>
</gene>
<proteinExistence type="predicted"/>
<dbReference type="Proteomes" id="UP000238479">
    <property type="component" value="Chromosome 2"/>
</dbReference>
<evidence type="ECO:0000313" key="1">
    <source>
        <dbReference type="EMBL" id="PRQ48147.1"/>
    </source>
</evidence>
<reference evidence="1 2" key="1">
    <citation type="journal article" date="2018" name="Nat. Genet.">
        <title>The Rosa genome provides new insights in the design of modern roses.</title>
        <authorList>
            <person name="Bendahmane M."/>
        </authorList>
    </citation>
    <scope>NUCLEOTIDE SEQUENCE [LARGE SCALE GENOMIC DNA]</scope>
    <source>
        <strain evidence="2">cv. Old Blush</strain>
    </source>
</reference>
<evidence type="ECO:0000313" key="2">
    <source>
        <dbReference type="Proteomes" id="UP000238479"/>
    </source>
</evidence>
<keyword evidence="2" id="KW-1185">Reference proteome</keyword>
<comment type="caution">
    <text evidence="1">The sequence shown here is derived from an EMBL/GenBank/DDBJ whole genome shotgun (WGS) entry which is preliminary data.</text>
</comment>
<organism evidence="1 2">
    <name type="scientific">Rosa chinensis</name>
    <name type="common">China rose</name>
    <dbReference type="NCBI Taxonomy" id="74649"/>
    <lineage>
        <taxon>Eukaryota</taxon>
        <taxon>Viridiplantae</taxon>
        <taxon>Streptophyta</taxon>
        <taxon>Embryophyta</taxon>
        <taxon>Tracheophyta</taxon>
        <taxon>Spermatophyta</taxon>
        <taxon>Magnoliopsida</taxon>
        <taxon>eudicotyledons</taxon>
        <taxon>Gunneridae</taxon>
        <taxon>Pentapetalae</taxon>
        <taxon>rosids</taxon>
        <taxon>fabids</taxon>
        <taxon>Rosales</taxon>
        <taxon>Rosaceae</taxon>
        <taxon>Rosoideae</taxon>
        <taxon>Rosoideae incertae sedis</taxon>
        <taxon>Rosa</taxon>
    </lineage>
</organism>
<protein>
    <submittedName>
        <fullName evidence="1">Uncharacterized protein</fullName>
    </submittedName>
</protein>